<evidence type="ECO:0008006" key="5">
    <source>
        <dbReference type="Google" id="ProtNLM"/>
    </source>
</evidence>
<feature type="transmembrane region" description="Helical" evidence="1">
    <location>
        <begin position="32"/>
        <end position="54"/>
    </location>
</feature>
<keyword evidence="4" id="KW-1185">Reference proteome</keyword>
<dbReference type="AlphaFoldDB" id="A0A1G8PTB1"/>
<name>A0A1G8PTB1_9RHOB</name>
<keyword evidence="1" id="KW-0472">Membrane</keyword>
<reference evidence="3 4" key="1">
    <citation type="submission" date="2016-10" db="EMBL/GenBank/DDBJ databases">
        <authorList>
            <person name="de Groot N.N."/>
        </authorList>
    </citation>
    <scope>NUCLEOTIDE SEQUENCE [LARGE SCALE GENOMIC DNA]</scope>
    <source>
        <strain evidence="3 4">DSM 26424</strain>
    </source>
</reference>
<sequence length="875" mass="93295">MRVMRLILLTTTAIITPTLAAADPVSAFIAGFTGSGAAGVAAATASAIGGLTAVGYALGAFLGQNILGTLLLNVGIAYLLRPDQPEPPRIEQAQVNTRIAQAERYQLGGRVKIGGAAGAFAEYDSGGNFWYVVIHGDAELVGEPQYYLDGIPVELQQYDQRIGTAVDQVFTTNLVLSGMLASTSREDGDRVLLTGQTDARENGTYELDATGLTDGSGTPFFSLSRASDMASGASVERGLLIPPPSAFGGFGGGLSAGRWELTTDVVVGTDDVEFVLTDPWSDALRAGSVITDEFCWNDDAEIWDNNGEKRLAYHVFTVSPTADQPYGDLPEWFTESFPALPEDFFLAGVCYSIVRCASIRQPALSRMRRFRGPIGIGEPAVQLVANFSRVPDPRVEGVDVSDPSTWLPGDGNPAILWAWWRLNRWGRAQDHTLINWDMVAAAADDCDDILTDRNGDTVPRYRAGVAIPDTQTRHEGEQEILKAMDAFVAYDDQGRAYPVPGKYRAPTLSLTAARDIFTAATQGVDDGEQPMDGVVVNYLSPDHSYTKQPCAPWQNPDFYDPAREPNFLIVDVLACQSHNQAVRLAKAIGGREQARFRAALGTTVKGILAKRERAIDLTYDAVFDGPHEIVGPVEEGADGAACTMAVVPLAPDRWTLNAGEEGAPPAPTPELEIDDGLPDATGVVLTSQAIQTDSGQAVRMRAVFDAPARDDLFFRFRYAPTGTFAHEYFTVDMDELQAYSALVADGTTYDVQWKTVTSSGSKGTEWSDIETITVTANATPPAALVSASATGGTGEADLAWTAANDGNMRAVEIRRGLTTTYADATLVGTVITPANANGTLTEAGLAPGTVYYWLTPINGSGIPGTASGPITTTIS</sequence>
<accession>A0A1G8PTB1</accession>
<evidence type="ECO:0000256" key="1">
    <source>
        <dbReference type="SAM" id="Phobius"/>
    </source>
</evidence>
<evidence type="ECO:0000256" key="2">
    <source>
        <dbReference type="SAM" id="SignalP"/>
    </source>
</evidence>
<dbReference type="Proteomes" id="UP000199093">
    <property type="component" value="Unassembled WGS sequence"/>
</dbReference>
<evidence type="ECO:0000313" key="3">
    <source>
        <dbReference type="EMBL" id="SDI95672.1"/>
    </source>
</evidence>
<dbReference type="OrthoDB" id="7357280at2"/>
<feature type="signal peptide" evidence="2">
    <location>
        <begin position="1"/>
        <end position="20"/>
    </location>
</feature>
<feature type="chain" id="PRO_5011580563" description="Phage tail protein" evidence="2">
    <location>
        <begin position="21"/>
        <end position="875"/>
    </location>
</feature>
<keyword evidence="2" id="KW-0732">Signal</keyword>
<proteinExistence type="predicted"/>
<dbReference type="STRING" id="555512.SAMN04487993_1013103"/>
<evidence type="ECO:0000313" key="4">
    <source>
        <dbReference type="Proteomes" id="UP000199093"/>
    </source>
</evidence>
<keyword evidence="1" id="KW-1133">Transmembrane helix</keyword>
<gene>
    <name evidence="3" type="ORF">SAMN04487993_1013103</name>
</gene>
<keyword evidence="1" id="KW-0812">Transmembrane</keyword>
<dbReference type="RefSeq" id="WP_089848718.1">
    <property type="nucleotide sequence ID" value="NZ_FNEJ01000013.1"/>
</dbReference>
<protein>
    <recommendedName>
        <fullName evidence="5">Phage tail protein</fullName>
    </recommendedName>
</protein>
<dbReference type="EMBL" id="FNEJ01000013">
    <property type="protein sequence ID" value="SDI95672.1"/>
    <property type="molecule type" value="Genomic_DNA"/>
</dbReference>
<organism evidence="3 4">
    <name type="scientific">Salipiger marinus</name>
    <dbReference type="NCBI Taxonomy" id="555512"/>
    <lineage>
        <taxon>Bacteria</taxon>
        <taxon>Pseudomonadati</taxon>
        <taxon>Pseudomonadota</taxon>
        <taxon>Alphaproteobacteria</taxon>
        <taxon>Rhodobacterales</taxon>
        <taxon>Roseobacteraceae</taxon>
        <taxon>Salipiger</taxon>
    </lineage>
</organism>
<feature type="transmembrane region" description="Helical" evidence="1">
    <location>
        <begin position="61"/>
        <end position="80"/>
    </location>
</feature>